<evidence type="ECO:0000313" key="2">
    <source>
        <dbReference type="EMBL" id="MBW3469032.1"/>
    </source>
</evidence>
<reference evidence="2 3" key="1">
    <citation type="journal article" date="2020" name="Syst. Appl. Microbiol.">
        <title>Arthrospiribacter ruber gen. nov., sp. nov., a novel bacterium isolated from Arthrospira cultures.</title>
        <authorList>
            <person name="Waleron M."/>
            <person name="Misztak A."/>
            <person name="Waleron M.M."/>
            <person name="Furmaniak M."/>
            <person name="Mrozik A."/>
            <person name="Waleron K."/>
        </authorList>
    </citation>
    <scope>NUCLEOTIDE SEQUENCE [LARGE SCALE GENOMIC DNA]</scope>
    <source>
        <strain evidence="2 3">DPMB0001</strain>
    </source>
</reference>
<sequence>MKNRFIILIDFSEYSGNLIKYACSWSKQVNAELLLVHQSMVLAPALTDNYSRQQIVEHTNGQALQKLKALAKEFIPSTIKVSFEVSESNLQLIIAKLLEEPYDNLIFTGIKGTGFLKKIFLGSIALQVIDNIKNCVVAMPKEVDTFSHDNIYVAVTEKHPLNILEFNKFLKFIGKNDTSITFFYLAKPNEKITGIEKHLKELKEMFSNRYNTSFAIYEGSNPLDDIKKVLNIKFDDILVVQKGSRLITDQLFRRFLINELVYEGQTPLIVLP</sequence>
<dbReference type="RefSeq" id="WP_219291328.1">
    <property type="nucleotide sequence ID" value="NZ_RPHB01000006.1"/>
</dbReference>
<name>A0A951ME67_9BACT</name>
<protein>
    <submittedName>
        <fullName evidence="2">Universal stress protein</fullName>
    </submittedName>
</protein>
<dbReference type="AlphaFoldDB" id="A0A951ME67"/>
<gene>
    <name evidence="2" type="ORF">EGN73_14625</name>
</gene>
<dbReference type="InterPro" id="IPR006016">
    <property type="entry name" value="UspA"/>
</dbReference>
<dbReference type="Pfam" id="PF00582">
    <property type="entry name" value="Usp"/>
    <property type="match status" value="1"/>
</dbReference>
<feature type="domain" description="UspA" evidence="1">
    <location>
        <begin position="4"/>
        <end position="134"/>
    </location>
</feature>
<evidence type="ECO:0000259" key="1">
    <source>
        <dbReference type="Pfam" id="PF00582"/>
    </source>
</evidence>
<comment type="caution">
    <text evidence="2">The sequence shown here is derived from an EMBL/GenBank/DDBJ whole genome shotgun (WGS) entry which is preliminary data.</text>
</comment>
<dbReference type="Proteomes" id="UP000727490">
    <property type="component" value="Unassembled WGS sequence"/>
</dbReference>
<dbReference type="CDD" id="cd00293">
    <property type="entry name" value="USP-like"/>
    <property type="match status" value="1"/>
</dbReference>
<organism evidence="2 3">
    <name type="scientific">Arthrospiribacter ruber</name>
    <dbReference type="NCBI Taxonomy" id="2487934"/>
    <lineage>
        <taxon>Bacteria</taxon>
        <taxon>Pseudomonadati</taxon>
        <taxon>Bacteroidota</taxon>
        <taxon>Cytophagia</taxon>
        <taxon>Cytophagales</taxon>
        <taxon>Cyclobacteriaceae</taxon>
        <taxon>Arthrospiribacter</taxon>
    </lineage>
</organism>
<accession>A0A951ME67</accession>
<keyword evidence="3" id="KW-1185">Reference proteome</keyword>
<dbReference type="EMBL" id="RPHB01000006">
    <property type="protein sequence ID" value="MBW3469032.1"/>
    <property type="molecule type" value="Genomic_DNA"/>
</dbReference>
<proteinExistence type="predicted"/>
<evidence type="ECO:0000313" key="3">
    <source>
        <dbReference type="Proteomes" id="UP000727490"/>
    </source>
</evidence>